<name>A0ABV0U8T2_9TELE</name>
<sequence>MITLLLLFLSFLLFVFPSPPSIHLRFVRRVMPLEAAEQRNCLLSRVDFSSACKLLCIDTLSEWGRHTGPGRTPPRGHAADLRVLPPVSRGFQEWCEGVIFSLHVQRIVYRNCEKIFMFANRDCHVTLWMLCLTLKTFSKLNVKFIKILLYSENSMLYIFFPALH</sequence>
<reference evidence="2 3" key="1">
    <citation type="submission" date="2021-06" db="EMBL/GenBank/DDBJ databases">
        <authorList>
            <person name="Palmer J.M."/>
        </authorList>
    </citation>
    <scope>NUCLEOTIDE SEQUENCE [LARGE SCALE GENOMIC DNA]</scope>
    <source>
        <strain evidence="3">if_2019</strain>
        <tissue evidence="2">Muscle</tissue>
    </source>
</reference>
<proteinExistence type="predicted"/>
<accession>A0ABV0U8T2</accession>
<feature type="chain" id="PRO_5046317689" description="Secreted protein" evidence="1">
    <location>
        <begin position="18"/>
        <end position="164"/>
    </location>
</feature>
<organism evidence="2 3">
    <name type="scientific">Ilyodon furcidens</name>
    <name type="common">goldbreast splitfin</name>
    <dbReference type="NCBI Taxonomy" id="33524"/>
    <lineage>
        <taxon>Eukaryota</taxon>
        <taxon>Metazoa</taxon>
        <taxon>Chordata</taxon>
        <taxon>Craniata</taxon>
        <taxon>Vertebrata</taxon>
        <taxon>Euteleostomi</taxon>
        <taxon>Actinopterygii</taxon>
        <taxon>Neopterygii</taxon>
        <taxon>Teleostei</taxon>
        <taxon>Neoteleostei</taxon>
        <taxon>Acanthomorphata</taxon>
        <taxon>Ovalentaria</taxon>
        <taxon>Atherinomorphae</taxon>
        <taxon>Cyprinodontiformes</taxon>
        <taxon>Goodeidae</taxon>
        <taxon>Ilyodon</taxon>
    </lineage>
</organism>
<dbReference type="Proteomes" id="UP001482620">
    <property type="component" value="Unassembled WGS sequence"/>
</dbReference>
<feature type="signal peptide" evidence="1">
    <location>
        <begin position="1"/>
        <end position="17"/>
    </location>
</feature>
<evidence type="ECO:0000256" key="1">
    <source>
        <dbReference type="SAM" id="SignalP"/>
    </source>
</evidence>
<protein>
    <recommendedName>
        <fullName evidence="4">Secreted protein</fullName>
    </recommendedName>
</protein>
<evidence type="ECO:0008006" key="4">
    <source>
        <dbReference type="Google" id="ProtNLM"/>
    </source>
</evidence>
<comment type="caution">
    <text evidence="2">The sequence shown here is derived from an EMBL/GenBank/DDBJ whole genome shotgun (WGS) entry which is preliminary data.</text>
</comment>
<evidence type="ECO:0000313" key="2">
    <source>
        <dbReference type="EMBL" id="MEQ2241600.1"/>
    </source>
</evidence>
<gene>
    <name evidence="2" type="ORF">ILYODFUR_026972</name>
</gene>
<dbReference type="EMBL" id="JAHRIQ010061413">
    <property type="protein sequence ID" value="MEQ2241600.1"/>
    <property type="molecule type" value="Genomic_DNA"/>
</dbReference>
<keyword evidence="1" id="KW-0732">Signal</keyword>
<keyword evidence="3" id="KW-1185">Reference proteome</keyword>
<evidence type="ECO:0000313" key="3">
    <source>
        <dbReference type="Proteomes" id="UP001482620"/>
    </source>
</evidence>